<dbReference type="Pfam" id="PF10142">
    <property type="entry name" value="PhoPQ_related"/>
    <property type="match status" value="1"/>
</dbReference>
<name>A0A813G2S5_POLGL</name>
<dbReference type="SUPFAM" id="SSF53474">
    <property type="entry name" value="alpha/beta-Hydrolases"/>
    <property type="match status" value="1"/>
</dbReference>
<feature type="domain" description="Serine aminopeptidase S33" evidence="2">
    <location>
        <begin position="114"/>
        <end position="220"/>
    </location>
</feature>
<organism evidence="3 4">
    <name type="scientific">Polarella glacialis</name>
    <name type="common">Dinoflagellate</name>
    <dbReference type="NCBI Taxonomy" id="89957"/>
    <lineage>
        <taxon>Eukaryota</taxon>
        <taxon>Sar</taxon>
        <taxon>Alveolata</taxon>
        <taxon>Dinophyceae</taxon>
        <taxon>Suessiales</taxon>
        <taxon>Suessiaceae</taxon>
        <taxon>Polarella</taxon>
    </lineage>
</organism>
<evidence type="ECO:0000256" key="1">
    <source>
        <dbReference type="SAM" id="MobiDB-lite"/>
    </source>
</evidence>
<keyword evidence="4" id="KW-1185">Reference proteome</keyword>
<dbReference type="InterPro" id="IPR022742">
    <property type="entry name" value="Hydrolase_4"/>
</dbReference>
<dbReference type="InterPro" id="IPR009199">
    <property type="entry name" value="PhoPQ-act_pathogen-rel_PqaA"/>
</dbReference>
<feature type="region of interest" description="Disordered" evidence="1">
    <location>
        <begin position="354"/>
        <end position="422"/>
    </location>
</feature>
<dbReference type="Gene3D" id="3.40.50.1820">
    <property type="entry name" value="alpha/beta hydrolase"/>
    <property type="match status" value="1"/>
</dbReference>
<feature type="non-terminal residue" evidence="3">
    <location>
        <position position="1"/>
    </location>
</feature>
<evidence type="ECO:0000313" key="4">
    <source>
        <dbReference type="Proteomes" id="UP000654075"/>
    </source>
</evidence>
<dbReference type="PANTHER" id="PTHR43358:SF4">
    <property type="entry name" value="ALPHA_BETA HYDROLASE FOLD-1 DOMAIN-CONTAINING PROTEIN"/>
    <property type="match status" value="1"/>
</dbReference>
<protein>
    <recommendedName>
        <fullName evidence="2">Serine aminopeptidase S33 domain-containing protein</fullName>
    </recommendedName>
</protein>
<dbReference type="EMBL" id="CAJNNV010026764">
    <property type="protein sequence ID" value="CAE8618951.1"/>
    <property type="molecule type" value="Genomic_DNA"/>
</dbReference>
<sequence length="422" mass="46223">QPSSFGSQGSILCFGGSKSLEGRPPHWHLIMDSNATVPGGGNSPEYSFNLWNLIIRPPRVSYNANALGPSEFLAGGVRAARRDVKIKTKRGLTLACSHFVPRQERKKELRKFPVIIYLHGNSSSRLEAWNLVGTLISQNMSLFCFDAAGCGLSEGEYVSLGWHERDDLAAVIEHLRQSPFCGPIGIWGRSMGAATALMHSDRDPEIGAICVDSPFASLRQLAEELGQSERVLFPIPSWLIDAALAMIRMRVQALADFDIEDLVPLDHAKNSHIPAIFLHARQDSFIHPRHSQQLYDCYQGDKELVTVDGDHNSERSEQVINHVVSFFRRAFRLDEIDLSVPSHLIDAEFAVPQRDGQPQRVPSTSQGVGTAWLPPPVAARPPPTMTKPSQGAAHVPPSKLPGPGRAAPKGDLGKAPQISGRK</sequence>
<accession>A0A813G2S5</accession>
<dbReference type="InterPro" id="IPR052920">
    <property type="entry name" value="DNA-binding_regulatory"/>
</dbReference>
<feature type="non-terminal residue" evidence="3">
    <location>
        <position position="422"/>
    </location>
</feature>
<dbReference type="InterPro" id="IPR029058">
    <property type="entry name" value="AB_hydrolase_fold"/>
</dbReference>
<gene>
    <name evidence="3" type="ORF">PGLA1383_LOCUS36546</name>
</gene>
<evidence type="ECO:0000259" key="2">
    <source>
        <dbReference type="Pfam" id="PF12146"/>
    </source>
</evidence>
<dbReference type="PANTHER" id="PTHR43358">
    <property type="entry name" value="ALPHA/BETA-HYDROLASE"/>
    <property type="match status" value="1"/>
</dbReference>
<reference evidence="3" key="1">
    <citation type="submission" date="2021-02" db="EMBL/GenBank/DDBJ databases">
        <authorList>
            <person name="Dougan E. K."/>
            <person name="Rhodes N."/>
            <person name="Thang M."/>
            <person name="Chan C."/>
        </authorList>
    </citation>
    <scope>NUCLEOTIDE SEQUENCE</scope>
</reference>
<dbReference type="OMA" id="LKCSWFH"/>
<dbReference type="Proteomes" id="UP000654075">
    <property type="component" value="Unassembled WGS sequence"/>
</dbReference>
<dbReference type="AlphaFoldDB" id="A0A813G2S5"/>
<proteinExistence type="predicted"/>
<dbReference type="Pfam" id="PF12146">
    <property type="entry name" value="Hydrolase_4"/>
    <property type="match status" value="1"/>
</dbReference>
<dbReference type="OrthoDB" id="10249433at2759"/>
<feature type="compositionally biased region" description="Pro residues" evidence="1">
    <location>
        <begin position="373"/>
        <end position="385"/>
    </location>
</feature>
<evidence type="ECO:0000313" key="3">
    <source>
        <dbReference type="EMBL" id="CAE8618951.1"/>
    </source>
</evidence>
<comment type="caution">
    <text evidence="3">The sequence shown here is derived from an EMBL/GenBank/DDBJ whole genome shotgun (WGS) entry which is preliminary data.</text>
</comment>